<feature type="domain" description="Glycosyltransferase subfamily 4-like N-terminal" evidence="4">
    <location>
        <begin position="35"/>
        <end position="190"/>
    </location>
</feature>
<gene>
    <name evidence="5" type="ORF">CUROG_10095</name>
</gene>
<evidence type="ECO:0000313" key="6">
    <source>
        <dbReference type="Proteomes" id="UP000326711"/>
    </source>
</evidence>
<evidence type="ECO:0000259" key="4">
    <source>
        <dbReference type="Pfam" id="PF13439"/>
    </source>
</evidence>
<dbReference type="GO" id="GO:0004373">
    <property type="term" value="F:alpha-1,4-glucan glucosyltransferase (UDP-glucose donor) activity"/>
    <property type="evidence" value="ECO:0007669"/>
    <property type="project" value="UniProtKB-EC"/>
</dbReference>
<dbReference type="Gene3D" id="3.40.50.2000">
    <property type="entry name" value="Glycogen Phosphorylase B"/>
    <property type="match status" value="2"/>
</dbReference>
<evidence type="ECO:0000256" key="2">
    <source>
        <dbReference type="ARBA" id="ARBA00022679"/>
    </source>
</evidence>
<protein>
    <submittedName>
        <fullName evidence="5">Glycogen synthase</fullName>
        <ecNumber evidence="5">2.4.1.11</ecNumber>
    </submittedName>
</protein>
<evidence type="ECO:0000313" key="5">
    <source>
        <dbReference type="EMBL" id="QFQ03352.1"/>
    </source>
</evidence>
<dbReference type="KEGG" id="cuo:CUROG_10095"/>
<dbReference type="Proteomes" id="UP000326711">
    <property type="component" value="Chromosome"/>
</dbReference>
<reference evidence="6" key="1">
    <citation type="submission" date="2019-10" db="EMBL/GenBank/DDBJ databases">
        <title>Complete genome sequence of Corynebacterium urogenitalis DSM 108747, isolated from the genital tract of a cow.</title>
        <authorList>
            <person name="Ruckert C."/>
            <person name="Ballas P."/>
            <person name="Wagener K."/>
            <person name="Drillich M."/>
            <person name="Kaempfer P."/>
            <person name="Busse H.-J."/>
            <person name="Ehling-Schulz M."/>
        </authorList>
    </citation>
    <scope>NUCLEOTIDE SEQUENCE [LARGE SCALE GENOMIC DNA]</scope>
    <source>
        <strain evidence="6">LMM 1652</strain>
    </source>
</reference>
<evidence type="ECO:0000256" key="1">
    <source>
        <dbReference type="ARBA" id="ARBA00022676"/>
    </source>
</evidence>
<dbReference type="InterPro" id="IPR001296">
    <property type="entry name" value="Glyco_trans_1"/>
</dbReference>
<dbReference type="AlphaFoldDB" id="A0A5J6ZAQ0"/>
<dbReference type="EMBL" id="CP045032">
    <property type="protein sequence ID" value="QFQ03352.1"/>
    <property type="molecule type" value="Genomic_DNA"/>
</dbReference>
<dbReference type="OrthoDB" id="9809227at2"/>
<evidence type="ECO:0000259" key="3">
    <source>
        <dbReference type="Pfam" id="PF00534"/>
    </source>
</evidence>
<proteinExistence type="predicted"/>
<accession>A0A5J6ZAQ0</accession>
<dbReference type="RefSeq" id="WP_151903601.1">
    <property type="nucleotide sequence ID" value="NZ_CP045032.1"/>
</dbReference>
<sequence length="371" mass="40165">MTVAAQPAARARRTQKLRIALIGPARYPVREPYAGGLEAFCHTMVSALRELGHDVDFFAAEGSDGNVQDFELPGVDWGAHAEDATDTTYPEGGRERENAAFLQLRQLLVARGYDVVHNNSLNPYIFPSQASPEPLPMLTTLHTPMVEEIQDAITAAGLRTGRFAAVSHTTARNWRLPSEPVIIPNGVNVNLWQPGPGGETAVWFGRLVPEKGAHLAIDACRAAGIPLVLAGRNGDHRYFREAIEPRLGDGVEWIGELSHAELRGLVAGCAVAVVTPRWEEPFGLVAFEAMACGTPVAGFRCGGMGELLRDSPACLAPADDVAGLAVQIQSALELDRRAVRQWVVHNHSLTQTAKRYTDIFRQVAAFSKVGQ</sequence>
<keyword evidence="1 5" id="KW-0328">Glycosyltransferase</keyword>
<keyword evidence="6" id="KW-1185">Reference proteome</keyword>
<dbReference type="EC" id="2.4.1.11" evidence="5"/>
<feature type="domain" description="Glycosyl transferase family 1" evidence="3">
    <location>
        <begin position="201"/>
        <end position="336"/>
    </location>
</feature>
<dbReference type="PANTHER" id="PTHR12526">
    <property type="entry name" value="GLYCOSYLTRANSFERASE"/>
    <property type="match status" value="1"/>
</dbReference>
<dbReference type="SUPFAM" id="SSF53756">
    <property type="entry name" value="UDP-Glycosyltransferase/glycogen phosphorylase"/>
    <property type="match status" value="1"/>
</dbReference>
<keyword evidence="2 5" id="KW-0808">Transferase</keyword>
<dbReference type="PANTHER" id="PTHR12526:SF595">
    <property type="entry name" value="BLL5217 PROTEIN"/>
    <property type="match status" value="1"/>
</dbReference>
<dbReference type="CDD" id="cd03802">
    <property type="entry name" value="GT4_AviGT4-like"/>
    <property type="match status" value="1"/>
</dbReference>
<dbReference type="Pfam" id="PF13439">
    <property type="entry name" value="Glyco_transf_4"/>
    <property type="match status" value="1"/>
</dbReference>
<name>A0A5J6ZAQ0_9CORY</name>
<organism evidence="5 6">
    <name type="scientific">Corynebacterium urogenitale</name>
    <dbReference type="NCBI Taxonomy" id="2487892"/>
    <lineage>
        <taxon>Bacteria</taxon>
        <taxon>Bacillati</taxon>
        <taxon>Actinomycetota</taxon>
        <taxon>Actinomycetes</taxon>
        <taxon>Mycobacteriales</taxon>
        <taxon>Corynebacteriaceae</taxon>
        <taxon>Corynebacterium</taxon>
    </lineage>
</organism>
<dbReference type="InterPro" id="IPR028098">
    <property type="entry name" value="Glyco_trans_4-like_N"/>
</dbReference>
<dbReference type="Pfam" id="PF00534">
    <property type="entry name" value="Glycos_transf_1"/>
    <property type="match status" value="1"/>
</dbReference>